<protein>
    <submittedName>
        <fullName evidence="1">Uncharacterized protein</fullName>
    </submittedName>
</protein>
<dbReference type="InParanoid" id="A0A369J6T6"/>
<gene>
    <name evidence="1" type="ORF">Hypma_002507</name>
</gene>
<evidence type="ECO:0000313" key="1">
    <source>
        <dbReference type="EMBL" id="RDB16870.1"/>
    </source>
</evidence>
<dbReference type="AlphaFoldDB" id="A0A369J6T6"/>
<accession>A0A369J6T6</accession>
<dbReference type="Proteomes" id="UP000076154">
    <property type="component" value="Unassembled WGS sequence"/>
</dbReference>
<proteinExistence type="predicted"/>
<name>A0A369J6T6_HYPMA</name>
<organism evidence="1 2">
    <name type="scientific">Hypsizygus marmoreus</name>
    <name type="common">White beech mushroom</name>
    <name type="synonym">Agaricus marmoreus</name>
    <dbReference type="NCBI Taxonomy" id="39966"/>
    <lineage>
        <taxon>Eukaryota</taxon>
        <taxon>Fungi</taxon>
        <taxon>Dikarya</taxon>
        <taxon>Basidiomycota</taxon>
        <taxon>Agaricomycotina</taxon>
        <taxon>Agaricomycetes</taxon>
        <taxon>Agaricomycetidae</taxon>
        <taxon>Agaricales</taxon>
        <taxon>Tricholomatineae</taxon>
        <taxon>Lyophyllaceae</taxon>
        <taxon>Hypsizygus</taxon>
    </lineage>
</organism>
<comment type="caution">
    <text evidence="1">The sequence shown here is derived from an EMBL/GenBank/DDBJ whole genome shotgun (WGS) entry which is preliminary data.</text>
</comment>
<sequence>MVDTYALSTHPPLTQLFPFMSSQIPTVQQLTAPRPGVNVQMYEQLVSSPDFERLCPGLAFQSTKNRTRRGAAYADFCCGTYDLGLINIGNENAFCNGMTPNGLLVSFPLLIDFPGLGVCNLGPHILFLKPNQSFAVQFCLYIWQIVFNFVEIYAEKVVAARKQRSRGASLLLVQLRRVRNHENAWMATFQY</sequence>
<evidence type="ECO:0000313" key="2">
    <source>
        <dbReference type="Proteomes" id="UP000076154"/>
    </source>
</evidence>
<reference evidence="1" key="1">
    <citation type="submission" date="2018-04" db="EMBL/GenBank/DDBJ databases">
        <title>Whole genome sequencing of Hypsizygus marmoreus.</title>
        <authorList>
            <person name="Choi I.-G."/>
            <person name="Min B."/>
            <person name="Kim J.-G."/>
            <person name="Kim S."/>
            <person name="Oh Y.-L."/>
            <person name="Kong W.-S."/>
            <person name="Park H."/>
            <person name="Jeong J."/>
            <person name="Song E.-S."/>
        </authorList>
    </citation>
    <scope>NUCLEOTIDE SEQUENCE [LARGE SCALE GENOMIC DNA]</scope>
    <source>
        <strain evidence="1">51987-8</strain>
    </source>
</reference>
<dbReference type="EMBL" id="LUEZ02000122">
    <property type="protein sequence ID" value="RDB16870.1"/>
    <property type="molecule type" value="Genomic_DNA"/>
</dbReference>
<keyword evidence="2" id="KW-1185">Reference proteome</keyword>